<accession>A0A0D2KP41</accession>
<dbReference type="OrthoDB" id="527395at2759"/>
<proteinExistence type="predicted"/>
<gene>
    <name evidence="1" type="ORF">MNEG_10545</name>
</gene>
<evidence type="ECO:0000313" key="2">
    <source>
        <dbReference type="Proteomes" id="UP000054498"/>
    </source>
</evidence>
<dbReference type="KEGG" id="mng:MNEG_10545"/>
<dbReference type="RefSeq" id="XP_013896438.1">
    <property type="nucleotide sequence ID" value="XM_014040984.1"/>
</dbReference>
<evidence type="ECO:0000313" key="1">
    <source>
        <dbReference type="EMBL" id="KIY97418.1"/>
    </source>
</evidence>
<keyword evidence="2" id="KW-1185">Reference proteome</keyword>
<dbReference type="EMBL" id="KK102580">
    <property type="protein sequence ID" value="KIY97418.1"/>
    <property type="molecule type" value="Genomic_DNA"/>
</dbReference>
<dbReference type="GeneID" id="25727718"/>
<evidence type="ECO:0008006" key="3">
    <source>
        <dbReference type="Google" id="ProtNLM"/>
    </source>
</evidence>
<protein>
    <recommendedName>
        <fullName evidence="3">GST N-terminal domain-containing protein</fullName>
    </recommendedName>
</protein>
<sequence length="277" mass="29465">MELIAFDQSPFSERAKWALDVIADRGGPPHTTSAYPFSPFAVTMLPLRLRIGKLRGRVTAPILLTSPGAPDNEVIMDSTALVRWADARGGGAAGKGGSLFPPEHEQELERWVTAANDLLSLFRRELSAAGKGDAAACDALLPPYAGQGIKRDVMRRLMAGVFARLEVKFREDDAGASEEKARADLTAARERLAGGGGGRLLLGPGAGLTFADIALAISICQLAMMRELPLTYKVPPGSGLTVASRVPAVGRLLGEFPDLVEWAAETKKSHWPQQAAA</sequence>
<organism evidence="1 2">
    <name type="scientific">Monoraphidium neglectum</name>
    <dbReference type="NCBI Taxonomy" id="145388"/>
    <lineage>
        <taxon>Eukaryota</taxon>
        <taxon>Viridiplantae</taxon>
        <taxon>Chlorophyta</taxon>
        <taxon>core chlorophytes</taxon>
        <taxon>Chlorophyceae</taxon>
        <taxon>CS clade</taxon>
        <taxon>Sphaeropleales</taxon>
        <taxon>Selenastraceae</taxon>
        <taxon>Monoraphidium</taxon>
    </lineage>
</organism>
<name>A0A0D2KP41_9CHLO</name>
<dbReference type="Proteomes" id="UP000054498">
    <property type="component" value="Unassembled WGS sequence"/>
</dbReference>
<dbReference type="AlphaFoldDB" id="A0A0D2KP41"/>
<reference evidence="1 2" key="1">
    <citation type="journal article" date="2013" name="BMC Genomics">
        <title>Reconstruction of the lipid metabolism for the microalga Monoraphidium neglectum from its genome sequence reveals characteristics suitable for biofuel production.</title>
        <authorList>
            <person name="Bogen C."/>
            <person name="Al-Dilaimi A."/>
            <person name="Albersmeier A."/>
            <person name="Wichmann J."/>
            <person name="Grundmann M."/>
            <person name="Rupp O."/>
            <person name="Lauersen K.J."/>
            <person name="Blifernez-Klassen O."/>
            <person name="Kalinowski J."/>
            <person name="Goesmann A."/>
            <person name="Mussgnug J.H."/>
            <person name="Kruse O."/>
        </authorList>
    </citation>
    <scope>NUCLEOTIDE SEQUENCE [LARGE SCALE GENOMIC DNA]</scope>
    <source>
        <strain evidence="1 2">SAG 48.87</strain>
    </source>
</reference>